<feature type="compositionally biased region" description="Acidic residues" evidence="1">
    <location>
        <begin position="81"/>
        <end position="91"/>
    </location>
</feature>
<evidence type="ECO:0000256" key="1">
    <source>
        <dbReference type="SAM" id="MobiDB-lite"/>
    </source>
</evidence>
<keyword evidence="4" id="KW-1185">Reference proteome</keyword>
<dbReference type="PROSITE" id="PS51318">
    <property type="entry name" value="TAT"/>
    <property type="match status" value="1"/>
</dbReference>
<keyword evidence="2" id="KW-0732">Signal</keyword>
<evidence type="ECO:0000256" key="2">
    <source>
        <dbReference type="SAM" id="SignalP"/>
    </source>
</evidence>
<protein>
    <submittedName>
        <fullName evidence="3">Uncharacterized protein</fullName>
    </submittedName>
</protein>
<accession>A0ABZ1B6K9</accession>
<sequence>MTLRSRGRRHALAGAGAAALTAAAVFVGPAASASPIDQAEQAAEEAQQEAQQAVEDAEQALEDARQRAEQAVEDAQREAEEAADEAADEAQQEAGDAADDAREQAEDAFGNIPQMDAGEWLPDDLREDLEGLEELPAGERTERLQEIVRSAVDGDYGDEAQRWSQRVGGLLSSLPQDLRQDIQGVFGQEPEEARADVRQIMEDAVDGEYGEDVEKWADWLRDTAQRWDLARSIQGVGPGSADGE</sequence>
<feature type="compositionally biased region" description="Basic and acidic residues" evidence="1">
    <location>
        <begin position="62"/>
        <end position="80"/>
    </location>
</feature>
<evidence type="ECO:0000313" key="4">
    <source>
        <dbReference type="Proteomes" id="UP001324287"/>
    </source>
</evidence>
<gene>
    <name evidence="3" type="ORF">U6N30_14085</name>
</gene>
<evidence type="ECO:0000313" key="3">
    <source>
        <dbReference type="EMBL" id="WRL66447.1"/>
    </source>
</evidence>
<reference evidence="3 4" key="1">
    <citation type="submission" date="2023-12" db="EMBL/GenBank/DDBJ databases">
        <title>Blastococcus brunescens sp. nov., an actonobacterium isolated from sandstone collected in sahara desert.</title>
        <authorList>
            <person name="Gtari M."/>
            <person name="Ghodhbane F."/>
        </authorList>
    </citation>
    <scope>NUCLEOTIDE SEQUENCE [LARGE SCALE GENOMIC DNA]</scope>
    <source>
        <strain evidence="3 4">BMG 8361</strain>
    </source>
</reference>
<feature type="signal peptide" evidence="2">
    <location>
        <begin position="1"/>
        <end position="33"/>
    </location>
</feature>
<feature type="compositionally biased region" description="Acidic residues" evidence="1">
    <location>
        <begin position="121"/>
        <end position="133"/>
    </location>
</feature>
<dbReference type="Gene3D" id="1.20.5.2950">
    <property type="match status" value="1"/>
</dbReference>
<dbReference type="EMBL" id="CP141261">
    <property type="protein sequence ID" value="WRL66447.1"/>
    <property type="molecule type" value="Genomic_DNA"/>
</dbReference>
<organism evidence="3 4">
    <name type="scientific">Blastococcus brunescens</name>
    <dbReference type="NCBI Taxonomy" id="1564165"/>
    <lineage>
        <taxon>Bacteria</taxon>
        <taxon>Bacillati</taxon>
        <taxon>Actinomycetota</taxon>
        <taxon>Actinomycetes</taxon>
        <taxon>Geodermatophilales</taxon>
        <taxon>Geodermatophilaceae</taxon>
        <taxon>Blastococcus</taxon>
    </lineage>
</organism>
<dbReference type="Proteomes" id="UP001324287">
    <property type="component" value="Chromosome"/>
</dbReference>
<proteinExistence type="predicted"/>
<feature type="chain" id="PRO_5046449106" evidence="2">
    <location>
        <begin position="34"/>
        <end position="244"/>
    </location>
</feature>
<dbReference type="InterPro" id="IPR006311">
    <property type="entry name" value="TAT_signal"/>
</dbReference>
<dbReference type="RefSeq" id="WP_324277759.1">
    <property type="nucleotide sequence ID" value="NZ_CP141261.1"/>
</dbReference>
<feature type="region of interest" description="Disordered" evidence="1">
    <location>
        <begin position="31"/>
        <end position="142"/>
    </location>
</feature>
<name>A0ABZ1B6K9_9ACTN</name>
<feature type="compositionally biased region" description="Low complexity" evidence="1">
    <location>
        <begin position="31"/>
        <end position="41"/>
    </location>
</feature>